<gene>
    <name evidence="1" type="ORF">THSYN_07365</name>
</gene>
<evidence type="ECO:0000313" key="2">
    <source>
        <dbReference type="Proteomes" id="UP000232638"/>
    </source>
</evidence>
<name>A0A2K8UGG0_9GAMM</name>
<organism evidence="1 2">
    <name type="scientific">Candidatus Thiodictyon syntrophicum</name>
    <dbReference type="NCBI Taxonomy" id="1166950"/>
    <lineage>
        <taxon>Bacteria</taxon>
        <taxon>Pseudomonadati</taxon>
        <taxon>Pseudomonadota</taxon>
        <taxon>Gammaproteobacteria</taxon>
        <taxon>Chromatiales</taxon>
        <taxon>Chromatiaceae</taxon>
        <taxon>Thiodictyon</taxon>
    </lineage>
</organism>
<dbReference type="EMBL" id="CP020370">
    <property type="protein sequence ID" value="AUB84683.1"/>
    <property type="molecule type" value="Genomic_DNA"/>
</dbReference>
<protein>
    <submittedName>
        <fullName evidence="1">Uncharacterized protein</fullName>
    </submittedName>
</protein>
<evidence type="ECO:0000313" key="1">
    <source>
        <dbReference type="EMBL" id="AUB84683.1"/>
    </source>
</evidence>
<dbReference type="KEGG" id="tsy:THSYN_07365"/>
<proteinExistence type="predicted"/>
<sequence length="59" mass="6534">MKNDAIVDEVRNHGLALAARYGNNTGAICKALKERERSSVRKVVDRAPRRLAIKSQQSA</sequence>
<dbReference type="AlphaFoldDB" id="A0A2K8UGG0"/>
<reference evidence="1 2" key="1">
    <citation type="submission" date="2017-03" db="EMBL/GenBank/DDBJ databases">
        <title>Complete genome sequence of Candidatus 'Thiodictyon syntrophicum' sp. nov. strain Cad16T, a photolithoautotroph purple sulfur bacterium isolated from an alpine meromictic lake.</title>
        <authorList>
            <person name="Luedin S.M."/>
            <person name="Pothier J.F."/>
            <person name="Danza F."/>
            <person name="Storelli N."/>
            <person name="Wittwer M."/>
            <person name="Tonolla M."/>
        </authorList>
    </citation>
    <scope>NUCLEOTIDE SEQUENCE [LARGE SCALE GENOMIC DNA]</scope>
    <source>
        <strain evidence="1 2">Cad16T</strain>
    </source>
</reference>
<keyword evidence="2" id="KW-1185">Reference proteome</keyword>
<accession>A0A2K8UGG0</accession>
<dbReference type="Proteomes" id="UP000232638">
    <property type="component" value="Chromosome"/>
</dbReference>